<dbReference type="RefSeq" id="WP_204009874.1">
    <property type="nucleotide sequence ID" value="NZ_BOOG01000003.1"/>
</dbReference>
<dbReference type="Gene3D" id="2.40.128.150">
    <property type="entry name" value="Cysteine proteinases"/>
    <property type="match status" value="1"/>
</dbReference>
<keyword evidence="5" id="KW-1185">Reference proteome</keyword>
<proteinExistence type="inferred from homology"/>
<dbReference type="Gene3D" id="3.30.2140.10">
    <property type="entry name" value="Arylamine N-acetyltransferase"/>
    <property type="match status" value="1"/>
</dbReference>
<dbReference type="PANTHER" id="PTHR11786:SF0">
    <property type="entry name" value="ARYLAMINE N-ACETYLTRANSFERASE 4-RELATED"/>
    <property type="match status" value="1"/>
</dbReference>
<comment type="similarity">
    <text evidence="1 2">Belongs to the arylamine N-acetyltransferase family.</text>
</comment>
<evidence type="ECO:0000256" key="2">
    <source>
        <dbReference type="RuleBase" id="RU003452"/>
    </source>
</evidence>
<gene>
    <name evidence="4" type="ORF">Mth01_02430</name>
</gene>
<accession>A0A8J3R410</accession>
<dbReference type="Pfam" id="PF00797">
    <property type="entry name" value="Acetyltransf_2"/>
    <property type="match status" value="1"/>
</dbReference>
<dbReference type="Proteomes" id="UP000610966">
    <property type="component" value="Unassembled WGS sequence"/>
</dbReference>
<dbReference type="AlphaFoldDB" id="A0A8J3R410"/>
<organism evidence="4 5">
    <name type="scientific">Sphaerimonospora thailandensis</name>
    <dbReference type="NCBI Taxonomy" id="795644"/>
    <lineage>
        <taxon>Bacteria</taxon>
        <taxon>Bacillati</taxon>
        <taxon>Actinomycetota</taxon>
        <taxon>Actinomycetes</taxon>
        <taxon>Streptosporangiales</taxon>
        <taxon>Streptosporangiaceae</taxon>
        <taxon>Sphaerimonospora</taxon>
    </lineage>
</organism>
<dbReference type="InterPro" id="IPR038765">
    <property type="entry name" value="Papain-like_cys_pep_sf"/>
</dbReference>
<evidence type="ECO:0000256" key="3">
    <source>
        <dbReference type="SAM" id="MobiDB-lite"/>
    </source>
</evidence>
<dbReference type="EMBL" id="BOOG01000003">
    <property type="protein sequence ID" value="GIH67990.1"/>
    <property type="molecule type" value="Genomic_DNA"/>
</dbReference>
<comment type="caution">
    <text evidence="4">The sequence shown here is derived from an EMBL/GenBank/DDBJ whole genome shotgun (WGS) entry which is preliminary data.</text>
</comment>
<reference evidence="4" key="1">
    <citation type="submission" date="2021-01" db="EMBL/GenBank/DDBJ databases">
        <title>Whole genome shotgun sequence of Sphaerimonospora thailandensis NBRC 107569.</title>
        <authorList>
            <person name="Komaki H."/>
            <person name="Tamura T."/>
        </authorList>
    </citation>
    <scope>NUCLEOTIDE SEQUENCE</scope>
    <source>
        <strain evidence="4">NBRC 107569</strain>
    </source>
</reference>
<sequence length="271" mass="30957">MDHVTSDVPVAAYLERIGATRPDRPDLTSLRHLQEQHVLSVPFENLDYHLDQPIFMDERVLGKIVHRHRGGGCYEVNPAFAFLLRALGYEVEILPGRVYRPGGVLGPALCHLALRVELAETWLVDVGFGRNSRLPLRWDSRDAQRDPDGEYQLRDAEDGGIDVYLDSRPLYRLDTRPCRLEDFEPTLWWWRTSPQSPFLREVFCTLRTETGRITLKGNTLTFVNGEERTTEELSDDEAVLAAYRKYFGFNLDSPPPRPEPGNREVAGPQLG</sequence>
<dbReference type="PRINTS" id="PR01543">
    <property type="entry name" value="ANATRNSFRASE"/>
</dbReference>
<name>A0A8J3R410_9ACTN</name>
<evidence type="ECO:0000313" key="5">
    <source>
        <dbReference type="Proteomes" id="UP000610966"/>
    </source>
</evidence>
<dbReference type="InterPro" id="IPR001447">
    <property type="entry name" value="Arylamine_N-AcTrfase"/>
</dbReference>
<evidence type="ECO:0000256" key="1">
    <source>
        <dbReference type="ARBA" id="ARBA00006547"/>
    </source>
</evidence>
<dbReference type="GO" id="GO:0016407">
    <property type="term" value="F:acetyltransferase activity"/>
    <property type="evidence" value="ECO:0007669"/>
    <property type="project" value="InterPro"/>
</dbReference>
<dbReference type="SUPFAM" id="SSF54001">
    <property type="entry name" value="Cysteine proteinases"/>
    <property type="match status" value="1"/>
</dbReference>
<dbReference type="PANTHER" id="PTHR11786">
    <property type="entry name" value="N-HYDROXYARYLAMINE O-ACETYLTRANSFERASE"/>
    <property type="match status" value="1"/>
</dbReference>
<feature type="region of interest" description="Disordered" evidence="3">
    <location>
        <begin position="251"/>
        <end position="271"/>
    </location>
</feature>
<evidence type="ECO:0000313" key="4">
    <source>
        <dbReference type="EMBL" id="GIH67990.1"/>
    </source>
</evidence>
<protein>
    <submittedName>
        <fullName evidence="4">N-hydroxyarylamine O-acetyltransferase</fullName>
    </submittedName>
</protein>